<protein>
    <recommendedName>
        <fullName evidence="10">Bifunctional purine biosynthesis protein PurH</fullName>
    </recommendedName>
    <domain>
        <recommendedName>
            <fullName evidence="10">Phosphoribosylaminoimidazolecarboxamide formyltransferase</fullName>
            <ecNumber evidence="10">2.1.2.3</ecNumber>
        </recommendedName>
        <alternativeName>
            <fullName evidence="10">AICAR transformylase</fullName>
        </alternativeName>
    </domain>
    <domain>
        <recommendedName>
            <fullName evidence="10">IMP cyclohydrolase</fullName>
            <ecNumber evidence="10">3.5.4.10</ecNumber>
        </recommendedName>
        <alternativeName>
            <fullName evidence="10">ATIC</fullName>
        </alternativeName>
        <alternativeName>
            <fullName evidence="10">IMP synthase</fullName>
        </alternativeName>
        <alternativeName>
            <fullName evidence="10">Inosinicase</fullName>
        </alternativeName>
    </domain>
</protein>
<evidence type="ECO:0000256" key="9">
    <source>
        <dbReference type="ARBA" id="ARBA00050687"/>
    </source>
</evidence>
<dbReference type="CDD" id="cd01421">
    <property type="entry name" value="IMPCH"/>
    <property type="match status" value="1"/>
</dbReference>
<evidence type="ECO:0000313" key="12">
    <source>
        <dbReference type="EMBL" id="ADI01389.1"/>
    </source>
</evidence>
<dbReference type="InterPro" id="IPR036914">
    <property type="entry name" value="MGS-like_dom_sf"/>
</dbReference>
<reference evidence="12 13" key="2">
    <citation type="journal article" date="2010" name="Stand. Genomic Sci.">
        <title>Complete genome sequence of Syntrophothermus lipocalidus type strain (TGB-C1).</title>
        <authorList>
            <person name="Djao O.D."/>
            <person name="Zhang X."/>
            <person name="Lucas S."/>
            <person name="Lapidus A."/>
            <person name="Del Rio T.G."/>
            <person name="Nolan M."/>
            <person name="Tice H."/>
            <person name="Cheng J.F."/>
            <person name="Han C."/>
            <person name="Tapia R."/>
            <person name="Goodwin L."/>
            <person name="Pitluck S."/>
            <person name="Liolios K."/>
            <person name="Ivanova N."/>
            <person name="Mavromatis K."/>
            <person name="Mikhailova N."/>
            <person name="Ovchinnikova G."/>
            <person name="Pati A."/>
            <person name="Brambilla E."/>
            <person name="Chen A."/>
            <person name="Palaniappan K."/>
            <person name="Land M."/>
            <person name="Hauser L."/>
            <person name="Chang Y.J."/>
            <person name="Jeffries C.D."/>
            <person name="Rohde M."/>
            <person name="Sikorski J."/>
            <person name="Spring S."/>
            <person name="Goker M."/>
            <person name="Detter J.C."/>
            <person name="Woyke T."/>
            <person name="Bristow J."/>
            <person name="Eisen J.A."/>
            <person name="Markowitz V."/>
            <person name="Hugenholtz P."/>
            <person name="Kyrpides N.C."/>
            <person name="Klenk H.P."/>
        </authorList>
    </citation>
    <scope>NUCLEOTIDE SEQUENCE [LARGE SCALE GENOMIC DNA]</scope>
    <source>
        <strain evidence="13">DSM 12680 / TGB-C1</strain>
    </source>
</reference>
<dbReference type="KEGG" id="slp:Slip_0605"/>
<evidence type="ECO:0000256" key="7">
    <source>
        <dbReference type="ARBA" id="ARBA00023268"/>
    </source>
</evidence>
<dbReference type="FunFam" id="3.40.140.20:FF:000002">
    <property type="entry name" value="Bifunctional purine biosynthesis protein PurH"/>
    <property type="match status" value="1"/>
</dbReference>
<dbReference type="FunFam" id="3.40.50.1380:FF:000001">
    <property type="entry name" value="Bifunctional purine biosynthesis protein PurH"/>
    <property type="match status" value="1"/>
</dbReference>
<dbReference type="STRING" id="643648.Slip_0605"/>
<dbReference type="Pfam" id="PF01808">
    <property type="entry name" value="AICARFT_IMPCHas"/>
    <property type="match status" value="1"/>
</dbReference>
<comment type="catalytic activity">
    <reaction evidence="8 10">
        <text>(6R)-10-formyltetrahydrofolate + 5-amino-1-(5-phospho-beta-D-ribosyl)imidazole-4-carboxamide = 5-formamido-1-(5-phospho-D-ribosyl)imidazole-4-carboxamide + (6S)-5,6,7,8-tetrahydrofolate</text>
        <dbReference type="Rhea" id="RHEA:22192"/>
        <dbReference type="ChEBI" id="CHEBI:57453"/>
        <dbReference type="ChEBI" id="CHEBI:58467"/>
        <dbReference type="ChEBI" id="CHEBI:58475"/>
        <dbReference type="ChEBI" id="CHEBI:195366"/>
        <dbReference type="EC" id="2.1.2.3"/>
    </reaction>
</comment>
<sequence length="507" mass="55116">MAKRALISVSNKDGVVEFARGLEELGYEIVSTGGTYDTLVQAGIKVVKVAEVTGFPEILDGRVKTLHPAVHGGILAKRSPDHLEQLQMHGIQTIDIVAVNLYPFQETVLRPGVTLEEAIENIDIGGPAMIRAAAKNYRYVIVVVRPEDYGRVLDELKGKGDLDEQHRLRLAFAAFSHTAAYDAMVSSYLAGLLGIGFPEEVAFAGEKVYELRYGENPHQKAAFYRYYLQGDGLPNAQQLNGKELSYNNIIDAQAAVALVREFDKPACVIIKHTNPCGTAVADDLVSAYEKAFAADPVSAFGGIIAFNRVVDADTAKKVAEPFMEVVVAPGYDEEALEILRRKKNLRVLALPVEVQSGLEVKSIEGGFVVQEADRHELLPAELTVVTDRVPTPEEMENLLFAWKVVKHVKSNAIVVAKDGLTLGVGAGQMNRVGAARLALEQAGERAKGAVLASDAFFPFKDTVELAAQYGITAIIQPGGSIRDQESIEECNRHGIAMVFTGVRHFKH</sequence>
<comment type="catalytic activity">
    <reaction evidence="9 10">
        <text>IMP + H2O = 5-formamido-1-(5-phospho-D-ribosyl)imidazole-4-carboxamide</text>
        <dbReference type="Rhea" id="RHEA:18445"/>
        <dbReference type="ChEBI" id="CHEBI:15377"/>
        <dbReference type="ChEBI" id="CHEBI:58053"/>
        <dbReference type="ChEBI" id="CHEBI:58467"/>
        <dbReference type="EC" id="3.5.4.10"/>
    </reaction>
</comment>
<evidence type="ECO:0000256" key="5">
    <source>
        <dbReference type="ARBA" id="ARBA00022755"/>
    </source>
</evidence>
<dbReference type="EC" id="2.1.2.3" evidence="10"/>
<keyword evidence="13" id="KW-1185">Reference proteome</keyword>
<organism evidence="12 13">
    <name type="scientific">Syntrophothermus lipocalidus (strain DSM 12680 / TGB-C1)</name>
    <dbReference type="NCBI Taxonomy" id="643648"/>
    <lineage>
        <taxon>Bacteria</taxon>
        <taxon>Bacillati</taxon>
        <taxon>Bacillota</taxon>
        <taxon>Clostridia</taxon>
        <taxon>Eubacteriales</taxon>
        <taxon>Syntrophomonadaceae</taxon>
        <taxon>Syntrophothermus</taxon>
    </lineage>
</organism>
<dbReference type="SUPFAM" id="SSF52335">
    <property type="entry name" value="Methylglyoxal synthase-like"/>
    <property type="match status" value="1"/>
</dbReference>
<comment type="domain">
    <text evidence="10">The IMP cyclohydrolase activity resides in the N-terminal region.</text>
</comment>
<dbReference type="Proteomes" id="UP000000378">
    <property type="component" value="Chromosome"/>
</dbReference>
<dbReference type="PROSITE" id="PS51855">
    <property type="entry name" value="MGS"/>
    <property type="match status" value="1"/>
</dbReference>
<dbReference type="InterPro" id="IPR024051">
    <property type="entry name" value="AICAR_Tfase_dup_dom_sf"/>
</dbReference>
<gene>
    <name evidence="10" type="primary">purH</name>
    <name evidence="12" type="ordered locus">Slip_0605</name>
</gene>
<evidence type="ECO:0000259" key="11">
    <source>
        <dbReference type="PROSITE" id="PS51855"/>
    </source>
</evidence>
<comment type="pathway">
    <text evidence="2 10">Purine metabolism; IMP biosynthesis via de novo pathway; 5-formamido-1-(5-phospho-D-ribosyl)imidazole-4-carboxamide from 5-amino-1-(5-phospho-D-ribosyl)imidazole-4-carboxamide (10-formyl THF route): step 1/1.</text>
</comment>
<comment type="pathway">
    <text evidence="1 10">Purine metabolism; IMP biosynthesis via de novo pathway; IMP from 5-formamido-1-(5-phospho-D-ribosyl)imidazole-4-carboxamide: step 1/1.</text>
</comment>
<evidence type="ECO:0000256" key="6">
    <source>
        <dbReference type="ARBA" id="ARBA00022801"/>
    </source>
</evidence>
<keyword evidence="4 10" id="KW-0808">Transferase</keyword>
<dbReference type="PIRSF" id="PIRSF000414">
    <property type="entry name" value="AICARFT_IMPCHas"/>
    <property type="match status" value="1"/>
</dbReference>
<evidence type="ECO:0000256" key="2">
    <source>
        <dbReference type="ARBA" id="ARBA00004954"/>
    </source>
</evidence>
<keyword evidence="6 10" id="KW-0378">Hydrolase</keyword>
<dbReference type="SUPFAM" id="SSF53927">
    <property type="entry name" value="Cytidine deaminase-like"/>
    <property type="match status" value="1"/>
</dbReference>
<dbReference type="PANTHER" id="PTHR11692">
    <property type="entry name" value="BIFUNCTIONAL PURINE BIOSYNTHESIS PROTEIN PURH"/>
    <property type="match status" value="1"/>
</dbReference>
<dbReference type="OrthoDB" id="9802065at2"/>
<dbReference type="Pfam" id="PF02142">
    <property type="entry name" value="MGS"/>
    <property type="match status" value="1"/>
</dbReference>
<keyword evidence="5 10" id="KW-0658">Purine biosynthesis</keyword>
<evidence type="ECO:0000313" key="13">
    <source>
        <dbReference type="Proteomes" id="UP000000378"/>
    </source>
</evidence>
<proteinExistence type="inferred from homology"/>
<evidence type="ECO:0000256" key="4">
    <source>
        <dbReference type="ARBA" id="ARBA00022679"/>
    </source>
</evidence>
<dbReference type="FunFam" id="3.40.140.20:FF:000001">
    <property type="entry name" value="Bifunctional purine biosynthesis protein PurH"/>
    <property type="match status" value="1"/>
</dbReference>
<dbReference type="RefSeq" id="WP_013174791.1">
    <property type="nucleotide sequence ID" value="NC_014220.1"/>
</dbReference>
<dbReference type="GO" id="GO:0005829">
    <property type="term" value="C:cytosol"/>
    <property type="evidence" value="ECO:0007669"/>
    <property type="project" value="TreeGrafter"/>
</dbReference>
<dbReference type="SMART" id="SM00851">
    <property type="entry name" value="MGS"/>
    <property type="match status" value="1"/>
</dbReference>
<dbReference type="InterPro" id="IPR016193">
    <property type="entry name" value="Cytidine_deaminase-like"/>
</dbReference>
<name>D7CL04_SYNLT</name>
<dbReference type="GO" id="GO:0004643">
    <property type="term" value="F:phosphoribosylaminoimidazolecarboxamide formyltransferase activity"/>
    <property type="evidence" value="ECO:0007669"/>
    <property type="project" value="UniProtKB-UniRule"/>
</dbReference>
<dbReference type="NCBIfam" id="TIGR00355">
    <property type="entry name" value="purH"/>
    <property type="match status" value="1"/>
</dbReference>
<evidence type="ECO:0000256" key="10">
    <source>
        <dbReference type="HAMAP-Rule" id="MF_00139"/>
    </source>
</evidence>
<dbReference type="GO" id="GO:0003937">
    <property type="term" value="F:IMP cyclohydrolase activity"/>
    <property type="evidence" value="ECO:0007669"/>
    <property type="project" value="UniProtKB-UniRule"/>
</dbReference>
<dbReference type="HAMAP" id="MF_00139">
    <property type="entry name" value="PurH"/>
    <property type="match status" value="1"/>
</dbReference>
<dbReference type="SMART" id="SM00798">
    <property type="entry name" value="AICARFT_IMPCHas"/>
    <property type="match status" value="1"/>
</dbReference>
<dbReference type="EMBL" id="CP002048">
    <property type="protein sequence ID" value="ADI01389.1"/>
    <property type="molecule type" value="Genomic_DNA"/>
</dbReference>
<dbReference type="Gene3D" id="3.40.50.1380">
    <property type="entry name" value="Methylglyoxal synthase-like domain"/>
    <property type="match status" value="1"/>
</dbReference>
<dbReference type="eggNOG" id="COG0138">
    <property type="taxonomic scope" value="Bacteria"/>
</dbReference>
<evidence type="ECO:0000256" key="1">
    <source>
        <dbReference type="ARBA" id="ARBA00004844"/>
    </source>
</evidence>
<keyword evidence="7 10" id="KW-0511">Multifunctional enzyme</keyword>
<dbReference type="PANTHER" id="PTHR11692:SF0">
    <property type="entry name" value="BIFUNCTIONAL PURINE BIOSYNTHESIS PROTEIN ATIC"/>
    <property type="match status" value="1"/>
</dbReference>
<evidence type="ECO:0000256" key="3">
    <source>
        <dbReference type="ARBA" id="ARBA00007667"/>
    </source>
</evidence>
<dbReference type="GO" id="GO:0006189">
    <property type="term" value="P:'de novo' IMP biosynthetic process"/>
    <property type="evidence" value="ECO:0007669"/>
    <property type="project" value="UniProtKB-UniRule"/>
</dbReference>
<dbReference type="AlphaFoldDB" id="D7CL04"/>
<dbReference type="UniPathway" id="UPA00074">
    <property type="reaction ID" value="UER00133"/>
</dbReference>
<dbReference type="HOGENOM" id="CLU_016316_5_2_9"/>
<dbReference type="Gene3D" id="3.40.140.20">
    <property type="match status" value="2"/>
</dbReference>
<reference evidence="13" key="1">
    <citation type="journal article" date="2010" name="Stand. Genomic Sci.">
        <title>Complete genome sequence of Syntrophothermus lipocalidus type strain (TGB-C1T).</title>
        <authorList>
            <consortium name="US DOE Joint Genome Institute (JGI-PGF)"/>
            <person name="Djao O."/>
            <person name="Zhang X."/>
            <person name="Lucas S."/>
            <person name="Lapidus A."/>
            <person name="Glavina Del Rio T."/>
            <person name="Nolan M."/>
            <person name="Tice H."/>
            <person name="Cheng J."/>
            <person name="Han C."/>
            <person name="Tapia R."/>
            <person name="Goodwin L."/>
            <person name="Pitluck S."/>
            <person name="Liolios K."/>
            <person name="Ivanova N."/>
            <person name="Mavromatis K."/>
            <person name="Mikhailova N."/>
            <person name="Ovchinnikova G."/>
            <person name="Pati A."/>
            <person name="Brambilla E."/>
            <person name="Chen A."/>
            <person name="Palaniappan K."/>
            <person name="Land M."/>
            <person name="Hauser L."/>
            <person name="Chang Y."/>
            <person name="Jeffries C."/>
            <person name="Rohde M."/>
            <person name="Sikorski J."/>
            <person name="Spring S."/>
            <person name="Goker M."/>
            <person name="Detter J."/>
            <person name="Woyke T."/>
            <person name="Bristow J."/>
            <person name="Eisen J."/>
            <person name="Markowitz V."/>
            <person name="Hugenholtz P."/>
            <person name="Kyrpides N."/>
            <person name="Klenk H."/>
        </authorList>
    </citation>
    <scope>NUCLEOTIDE SEQUENCE [LARGE SCALE GENOMIC DNA]</scope>
    <source>
        <strain evidence="13">DSM 12680 / TGB-C1</strain>
    </source>
</reference>
<dbReference type="EC" id="3.5.4.10" evidence="10"/>
<evidence type="ECO:0000256" key="8">
    <source>
        <dbReference type="ARBA" id="ARBA00050488"/>
    </source>
</evidence>
<accession>D7CL04</accession>
<dbReference type="NCBIfam" id="NF002049">
    <property type="entry name" value="PRK00881.1"/>
    <property type="match status" value="1"/>
</dbReference>
<dbReference type="InterPro" id="IPR002695">
    <property type="entry name" value="PurH-like"/>
</dbReference>
<feature type="domain" description="MGS-like" evidence="11">
    <location>
        <begin position="1"/>
        <end position="144"/>
    </location>
</feature>
<comment type="similarity">
    <text evidence="3 10">Belongs to the PurH family.</text>
</comment>
<dbReference type="InterPro" id="IPR011607">
    <property type="entry name" value="MGS-like_dom"/>
</dbReference>